<keyword evidence="1" id="KW-0436">Ligase</keyword>
<dbReference type="AlphaFoldDB" id="A0A7W5C502"/>
<comment type="caution">
    <text evidence="1">The sequence shown here is derived from an EMBL/GenBank/DDBJ whole genome shotgun (WGS) entry which is preliminary data.</text>
</comment>
<keyword evidence="2" id="KW-1185">Reference proteome</keyword>
<organism evidence="1 2">
    <name type="scientific">Paenibacillus endophyticus</name>
    <dbReference type="NCBI Taxonomy" id="1294268"/>
    <lineage>
        <taxon>Bacteria</taxon>
        <taxon>Bacillati</taxon>
        <taxon>Bacillota</taxon>
        <taxon>Bacilli</taxon>
        <taxon>Bacillales</taxon>
        <taxon>Paenibacillaceae</taxon>
        <taxon>Paenibacillus</taxon>
    </lineage>
</organism>
<proteinExistence type="predicted"/>
<dbReference type="InterPro" id="IPR026838">
    <property type="entry name" value="YheC/D"/>
</dbReference>
<sequence length="259" mass="29896">MYKKSYASRNIRGKLLVCKYLSANRSLLPYVPKTVRFSRNNLQMMLERFDMVYVKPDVGSLGIGIFKLKRVESGFELYELVRKKQVRRTYESIDGLHKRLLREGGRKLIIQKGIYLDQVNECPYDIRAMVQRKPGGSWVCTGFMVKVGGRSKIVTNYYQGGKIYSMNRLGLEQGLSPEETAGRITRLTDAALRIARALSKKRAGMHELGIDFAYDKEQQLWVLEVNSNHPQFHPLKQLDRAAYDKMKRFAASYGRRDAK</sequence>
<dbReference type="RefSeq" id="WP_183559149.1">
    <property type="nucleotide sequence ID" value="NZ_CBCSLB010000004.1"/>
</dbReference>
<evidence type="ECO:0000313" key="2">
    <source>
        <dbReference type="Proteomes" id="UP000518605"/>
    </source>
</evidence>
<dbReference type="SUPFAM" id="SSF56059">
    <property type="entry name" value="Glutathione synthetase ATP-binding domain-like"/>
    <property type="match status" value="1"/>
</dbReference>
<dbReference type="Proteomes" id="UP000518605">
    <property type="component" value="Unassembled WGS sequence"/>
</dbReference>
<dbReference type="EMBL" id="JACHXW010000002">
    <property type="protein sequence ID" value="MBB3150809.1"/>
    <property type="molecule type" value="Genomic_DNA"/>
</dbReference>
<evidence type="ECO:0000313" key="1">
    <source>
        <dbReference type="EMBL" id="MBB3150809.1"/>
    </source>
</evidence>
<dbReference type="Pfam" id="PF14398">
    <property type="entry name" value="ATPgrasp_YheCD"/>
    <property type="match status" value="1"/>
</dbReference>
<protein>
    <submittedName>
        <fullName evidence="1">Glutathione synthase/RimK-type ligase-like ATP-grasp enzyme</fullName>
    </submittedName>
</protein>
<name>A0A7W5C502_9BACL</name>
<dbReference type="Gene3D" id="3.30.470.20">
    <property type="entry name" value="ATP-grasp fold, B domain"/>
    <property type="match status" value="1"/>
</dbReference>
<gene>
    <name evidence="1" type="ORF">FHS16_000843</name>
</gene>
<reference evidence="1 2" key="1">
    <citation type="submission" date="2020-08" db="EMBL/GenBank/DDBJ databases">
        <title>Genomic Encyclopedia of Type Strains, Phase III (KMG-III): the genomes of soil and plant-associated and newly described type strains.</title>
        <authorList>
            <person name="Whitman W."/>
        </authorList>
    </citation>
    <scope>NUCLEOTIDE SEQUENCE [LARGE SCALE GENOMIC DNA]</scope>
    <source>
        <strain evidence="1 2">CECT 8234</strain>
    </source>
</reference>
<dbReference type="GO" id="GO:0016874">
    <property type="term" value="F:ligase activity"/>
    <property type="evidence" value="ECO:0007669"/>
    <property type="project" value="UniProtKB-KW"/>
</dbReference>
<accession>A0A7W5C502</accession>